<sequence length="91" mass="10075">MRSPPMRMLQIGIGAILVIFGPLILGPTTPGPFGLLSFGAGLVLLLRNSRWARRRYVILKRRHPRFGKVAELALRRRRGVKPPVAPVAAEV</sequence>
<keyword evidence="1" id="KW-0472">Membrane</keyword>
<dbReference type="EMBL" id="JBHRXV010000007">
    <property type="protein sequence ID" value="MFC3712781.1"/>
    <property type="molecule type" value="Genomic_DNA"/>
</dbReference>
<keyword evidence="3" id="KW-1185">Reference proteome</keyword>
<evidence type="ECO:0008006" key="4">
    <source>
        <dbReference type="Google" id="ProtNLM"/>
    </source>
</evidence>
<evidence type="ECO:0000313" key="3">
    <source>
        <dbReference type="Proteomes" id="UP001595615"/>
    </source>
</evidence>
<proteinExistence type="predicted"/>
<evidence type="ECO:0000256" key="1">
    <source>
        <dbReference type="SAM" id="Phobius"/>
    </source>
</evidence>
<reference evidence="3" key="1">
    <citation type="journal article" date="2019" name="Int. J. Syst. Evol. Microbiol.">
        <title>The Global Catalogue of Microorganisms (GCM) 10K type strain sequencing project: providing services to taxonomists for standard genome sequencing and annotation.</title>
        <authorList>
            <consortium name="The Broad Institute Genomics Platform"/>
            <consortium name="The Broad Institute Genome Sequencing Center for Infectious Disease"/>
            <person name="Wu L."/>
            <person name="Ma J."/>
        </authorList>
    </citation>
    <scope>NUCLEOTIDE SEQUENCE [LARGE SCALE GENOMIC DNA]</scope>
    <source>
        <strain evidence="3">KCTC 42644</strain>
    </source>
</reference>
<organism evidence="2 3">
    <name type="scientific">Sphingoaurantiacus capsulatus</name>
    <dbReference type="NCBI Taxonomy" id="1771310"/>
    <lineage>
        <taxon>Bacteria</taxon>
        <taxon>Pseudomonadati</taxon>
        <taxon>Pseudomonadota</taxon>
        <taxon>Alphaproteobacteria</taxon>
        <taxon>Sphingomonadales</taxon>
        <taxon>Sphingosinicellaceae</taxon>
        <taxon>Sphingoaurantiacus</taxon>
    </lineage>
</organism>
<dbReference type="RefSeq" id="WP_380860335.1">
    <property type="nucleotide sequence ID" value="NZ_JBHRXV010000007.1"/>
</dbReference>
<keyword evidence="1" id="KW-1133">Transmembrane helix</keyword>
<dbReference type="Proteomes" id="UP001595615">
    <property type="component" value="Unassembled WGS sequence"/>
</dbReference>
<name>A0ABV7XAD8_9SPHN</name>
<feature type="transmembrane region" description="Helical" evidence="1">
    <location>
        <begin position="31"/>
        <end position="46"/>
    </location>
</feature>
<comment type="caution">
    <text evidence="2">The sequence shown here is derived from an EMBL/GenBank/DDBJ whole genome shotgun (WGS) entry which is preliminary data.</text>
</comment>
<accession>A0ABV7XAD8</accession>
<evidence type="ECO:0000313" key="2">
    <source>
        <dbReference type="EMBL" id="MFC3712781.1"/>
    </source>
</evidence>
<keyword evidence="1" id="KW-0812">Transmembrane</keyword>
<protein>
    <recommendedName>
        <fullName evidence="4">Transmembrane protein (PGPGW)</fullName>
    </recommendedName>
</protein>
<gene>
    <name evidence="2" type="ORF">ACFOMD_09385</name>
</gene>